<evidence type="ECO:0000313" key="3">
    <source>
        <dbReference type="Proteomes" id="UP001431209"/>
    </source>
</evidence>
<feature type="domain" description="Methyltransferase" evidence="1">
    <location>
        <begin position="132"/>
        <end position="273"/>
    </location>
</feature>
<dbReference type="AlphaFoldDB" id="A0AAW2YJK0"/>
<gene>
    <name evidence="2" type="ORF">AKO1_005898</name>
</gene>
<sequence length="378" mass="43027">MCTLSSCKSETKKVVIRPIFIKKSLHYQFTSLVDRKSLDVNVAEAESEQHLLKMLPDYRNLTMFTSQHDVYVGESKDGVTTVKNKQPTKTSTQDMQHNRKKKYIVYDPLEAPFLIKLGVADEKGRILDRKQDKFKQTNKFLEIVKAVMPNLPQEDNKPLHIVDFGCGRAYLSFALYHLLTNVLKRKVVMTGIDANASIVDECNKISTSLGWQDSCKFIKSDIADFTVPKSSGDVDMVISLHACDTATDKAIFKAIEWNAKVLMAVPCCQKELALQVNSEELRPILKHGILKERFSSMATDAIRSQLLEIIGYKTQVLEFIDLEHTAKNVMIRCTKRSGTNPKQKEMIDKYENFKSMLSSDLLLEKLLTPRIEQIKSLK</sequence>
<dbReference type="Gene3D" id="3.40.50.150">
    <property type="entry name" value="Vaccinia Virus protein VP39"/>
    <property type="match status" value="1"/>
</dbReference>
<name>A0AAW2YJK0_9EUKA</name>
<dbReference type="Pfam" id="PF13679">
    <property type="entry name" value="Methyltransf_32"/>
    <property type="match status" value="1"/>
</dbReference>
<dbReference type="EMBL" id="JAOPGA020000151">
    <property type="protein sequence ID" value="KAL0477201.1"/>
    <property type="molecule type" value="Genomic_DNA"/>
</dbReference>
<dbReference type="PANTHER" id="PTHR13369">
    <property type="match status" value="1"/>
</dbReference>
<dbReference type="PANTHER" id="PTHR13369:SF3">
    <property type="entry name" value="METHYLTRANSFERASE DOMAIN-CONTAINING PROTEIN"/>
    <property type="match status" value="1"/>
</dbReference>
<organism evidence="2 3">
    <name type="scientific">Acrasis kona</name>
    <dbReference type="NCBI Taxonomy" id="1008807"/>
    <lineage>
        <taxon>Eukaryota</taxon>
        <taxon>Discoba</taxon>
        <taxon>Heterolobosea</taxon>
        <taxon>Tetramitia</taxon>
        <taxon>Eutetramitia</taxon>
        <taxon>Acrasidae</taxon>
        <taxon>Acrasis</taxon>
    </lineage>
</organism>
<feature type="non-terminal residue" evidence="2">
    <location>
        <position position="378"/>
    </location>
</feature>
<evidence type="ECO:0000313" key="2">
    <source>
        <dbReference type="EMBL" id="KAL0477201.1"/>
    </source>
</evidence>
<reference evidence="2 3" key="1">
    <citation type="submission" date="2024-03" db="EMBL/GenBank/DDBJ databases">
        <title>The Acrasis kona genome and developmental transcriptomes reveal deep origins of eukaryotic multicellular pathways.</title>
        <authorList>
            <person name="Sheikh S."/>
            <person name="Fu C.-J."/>
            <person name="Brown M.W."/>
            <person name="Baldauf S.L."/>
        </authorList>
    </citation>
    <scope>NUCLEOTIDE SEQUENCE [LARGE SCALE GENOMIC DNA]</scope>
    <source>
        <strain evidence="2 3">ATCC MYA-3509</strain>
    </source>
</reference>
<evidence type="ECO:0000259" key="1">
    <source>
        <dbReference type="Pfam" id="PF13679"/>
    </source>
</evidence>
<dbReference type="GO" id="GO:0005737">
    <property type="term" value="C:cytoplasm"/>
    <property type="evidence" value="ECO:0007669"/>
    <property type="project" value="TreeGrafter"/>
</dbReference>
<accession>A0AAW2YJK0</accession>
<dbReference type="SUPFAM" id="SSF53335">
    <property type="entry name" value="S-adenosyl-L-methionine-dependent methyltransferases"/>
    <property type="match status" value="1"/>
</dbReference>
<dbReference type="Proteomes" id="UP001431209">
    <property type="component" value="Unassembled WGS sequence"/>
</dbReference>
<protein>
    <submittedName>
        <fullName evidence="2">Gstcd</fullName>
    </submittedName>
</protein>
<proteinExistence type="predicted"/>
<dbReference type="InterPro" id="IPR029063">
    <property type="entry name" value="SAM-dependent_MTases_sf"/>
</dbReference>
<dbReference type="InterPro" id="IPR025714">
    <property type="entry name" value="Methyltranfer_dom"/>
</dbReference>
<keyword evidence="3" id="KW-1185">Reference proteome</keyword>
<comment type="caution">
    <text evidence="2">The sequence shown here is derived from an EMBL/GenBank/DDBJ whole genome shotgun (WGS) entry which is preliminary data.</text>
</comment>